<evidence type="ECO:0000313" key="10">
    <source>
        <dbReference type="Proteomes" id="UP000287502"/>
    </source>
</evidence>
<reference evidence="9 10" key="1">
    <citation type="submission" date="2019-01" db="EMBL/GenBank/DDBJ databases">
        <title>Geovibrio thiophilus DSM 11263, complete genome.</title>
        <authorList>
            <person name="Spring S."/>
            <person name="Bunk B."/>
            <person name="Sproer C."/>
        </authorList>
    </citation>
    <scope>NUCLEOTIDE SEQUENCE [LARGE SCALE GENOMIC DNA]</scope>
    <source>
        <strain evidence="9 10">DSM 11263</strain>
    </source>
</reference>
<feature type="binding site" evidence="6">
    <location>
        <position position="120"/>
    </location>
    <ligand>
        <name>(6S)-5-formyl-5,6,7,8-tetrahydrofolate</name>
        <dbReference type="ChEBI" id="CHEBI:57457"/>
    </ligand>
</feature>
<organism evidence="9 10">
    <name type="scientific">Geovibrio thiophilus</name>
    <dbReference type="NCBI Taxonomy" id="139438"/>
    <lineage>
        <taxon>Bacteria</taxon>
        <taxon>Pseudomonadati</taxon>
        <taxon>Deferribacterota</taxon>
        <taxon>Deferribacteres</taxon>
        <taxon>Deferribacterales</taxon>
        <taxon>Geovibrionaceae</taxon>
        <taxon>Geovibrio</taxon>
    </lineage>
</organism>
<evidence type="ECO:0000256" key="4">
    <source>
        <dbReference type="ARBA" id="ARBA00022958"/>
    </source>
</evidence>
<dbReference type="Gene3D" id="3.30.1360.120">
    <property type="entry name" value="Probable tRNA modification gtpase trme, domain 1"/>
    <property type="match status" value="1"/>
</dbReference>
<protein>
    <recommendedName>
        <fullName evidence="6">tRNA modification GTPase MnmE</fullName>
        <ecNumber evidence="6">3.6.-.-</ecNumber>
    </recommendedName>
</protein>
<keyword evidence="6" id="KW-0378">Hydrolase</keyword>
<dbReference type="Pfam" id="PF12631">
    <property type="entry name" value="MnmE_helical"/>
    <property type="match status" value="1"/>
</dbReference>
<comment type="function">
    <text evidence="6">Exhibits a very high intrinsic GTPase hydrolysis rate. Involved in the addition of a carboxymethylaminomethyl (cmnm) group at the wobble position (U34) of certain tRNAs, forming tRNA-cmnm(5)s(2)U34.</text>
</comment>
<feature type="binding site" evidence="6">
    <location>
        <position position="247"/>
    </location>
    <ligand>
        <name>K(+)</name>
        <dbReference type="ChEBI" id="CHEBI:29103"/>
    </ligand>
</feature>
<keyword evidence="2 6" id="KW-0819">tRNA processing</keyword>
<sequence>MDTIVAPITPVIRSAVTVLRISGSDSLKALTFLKKQSGESLPLPAPRRVYHACYDDGKVRDDVIFSYFKSPKSYTGEDVVEISFHGNPLIIRSALGSFMSVGMRFAEPGEFTRRAFVNGKMDLSQAEAVEEMIAAKSEAGLFYSYNQLKGGLKTQIESLKNLYVDVLTVVEAYIDFPEEDLSDRELDYITAKYDHIEAELKVLVKSYAMLKSVNDSVYVSIAGRPNVGKSSILNCLLKENRAIVSDIPGTTRDFIDADMTIAGHPVKIVDTAGIRHTEDFVEKAGIERSLERVESSHIVITVLDLSEELSAEDCLVLEKTKGTKRIIVGSKADVKKHDHGADVEISVKTGANVHEFMNILEQMISEEDSQIHEHSIAVNERQKNGFLRMLASLEEIRIIGCDDLDSLSFELRDSLNILSEITGETYTEEILTNIFNSFCIGK</sequence>
<dbReference type="PANTHER" id="PTHR42714">
    <property type="entry name" value="TRNA MODIFICATION GTPASE GTPBP3"/>
    <property type="match status" value="1"/>
</dbReference>
<dbReference type="OrthoDB" id="9805918at2"/>
<dbReference type="Gene3D" id="3.40.50.300">
    <property type="entry name" value="P-loop containing nucleotide triphosphate hydrolases"/>
    <property type="match status" value="1"/>
</dbReference>
<keyword evidence="5 6" id="KW-0342">GTP-binding</keyword>
<dbReference type="Proteomes" id="UP000287502">
    <property type="component" value="Chromosome"/>
</dbReference>
<feature type="binding site" evidence="6">
    <location>
        <position position="230"/>
    </location>
    <ligand>
        <name>Mg(2+)</name>
        <dbReference type="ChEBI" id="CHEBI:18420"/>
    </ligand>
</feature>
<keyword evidence="4 6" id="KW-0630">Potassium</keyword>
<comment type="subunit">
    <text evidence="6">Homodimer. Heterotetramer of two MnmE and two MnmG subunits.</text>
</comment>
<dbReference type="InterPro" id="IPR027266">
    <property type="entry name" value="TrmE/GcvT-like"/>
</dbReference>
<evidence type="ECO:0000256" key="1">
    <source>
        <dbReference type="ARBA" id="ARBA00011043"/>
    </source>
</evidence>
<dbReference type="InterPro" id="IPR006073">
    <property type="entry name" value="GTP-bd"/>
</dbReference>
<dbReference type="InterPro" id="IPR027368">
    <property type="entry name" value="MnmE_dom2"/>
</dbReference>
<dbReference type="CDD" id="cd04164">
    <property type="entry name" value="trmE"/>
    <property type="match status" value="1"/>
</dbReference>
<dbReference type="InterPro" id="IPR027417">
    <property type="entry name" value="P-loop_NTPase"/>
</dbReference>
<keyword evidence="6" id="KW-0479">Metal-binding</keyword>
<keyword evidence="10" id="KW-1185">Reference proteome</keyword>
<dbReference type="GO" id="GO:0002098">
    <property type="term" value="P:tRNA wobble uridine modification"/>
    <property type="evidence" value="ECO:0007669"/>
    <property type="project" value="TreeGrafter"/>
</dbReference>
<dbReference type="InterPro" id="IPR018948">
    <property type="entry name" value="GTP-bd_TrmE_N"/>
</dbReference>
<proteinExistence type="inferred from homology"/>
<evidence type="ECO:0000256" key="7">
    <source>
        <dbReference type="RuleBase" id="RU003313"/>
    </source>
</evidence>
<name>A0A410JV92_9BACT</name>
<evidence type="ECO:0000256" key="5">
    <source>
        <dbReference type="ARBA" id="ARBA00023134"/>
    </source>
</evidence>
<dbReference type="Pfam" id="PF10396">
    <property type="entry name" value="TrmE_N"/>
    <property type="match status" value="1"/>
</dbReference>
<dbReference type="Gene3D" id="1.20.120.430">
    <property type="entry name" value="tRNA modification GTPase MnmE domain 2"/>
    <property type="match status" value="1"/>
</dbReference>
<dbReference type="NCBIfam" id="TIGR00450">
    <property type="entry name" value="mnmE_trmE_thdF"/>
    <property type="match status" value="1"/>
</dbReference>
<feature type="binding site" evidence="6">
    <location>
        <begin position="245"/>
        <end position="251"/>
    </location>
    <ligand>
        <name>GTP</name>
        <dbReference type="ChEBI" id="CHEBI:37565"/>
    </ligand>
</feature>
<dbReference type="HAMAP" id="MF_00379">
    <property type="entry name" value="GTPase_MnmE"/>
    <property type="match status" value="1"/>
</dbReference>
<comment type="similarity">
    <text evidence="1 6 7">Belongs to the TRAFAC class TrmE-Era-EngA-EngB-Septin-like GTPase superfamily. TrmE GTPase family.</text>
</comment>
<dbReference type="GO" id="GO:0005737">
    <property type="term" value="C:cytoplasm"/>
    <property type="evidence" value="ECO:0007669"/>
    <property type="project" value="UniProtKB-SubCell"/>
</dbReference>
<accession>A0A410JV92</accession>
<dbReference type="CDD" id="cd14858">
    <property type="entry name" value="TrmE_N"/>
    <property type="match status" value="1"/>
</dbReference>
<dbReference type="PANTHER" id="PTHR42714:SF2">
    <property type="entry name" value="TRNA MODIFICATION GTPASE GTPBP3, MITOCHONDRIAL"/>
    <property type="match status" value="1"/>
</dbReference>
<evidence type="ECO:0000313" key="9">
    <source>
        <dbReference type="EMBL" id="QAR31971.1"/>
    </source>
</evidence>
<dbReference type="GO" id="GO:0005525">
    <property type="term" value="F:GTP binding"/>
    <property type="evidence" value="ECO:0007669"/>
    <property type="project" value="UniProtKB-UniRule"/>
</dbReference>
<feature type="binding site" evidence="6">
    <location>
        <position position="250"/>
    </location>
    <ligand>
        <name>K(+)</name>
        <dbReference type="ChEBI" id="CHEBI:29103"/>
    </ligand>
</feature>
<feature type="binding site" evidence="6">
    <location>
        <position position="442"/>
    </location>
    <ligand>
        <name>(6S)-5-formyl-5,6,7,8-tetrahydrofolate</name>
        <dbReference type="ChEBI" id="CHEBI:57457"/>
    </ligand>
</feature>
<keyword evidence="6" id="KW-0963">Cytoplasm</keyword>
<keyword evidence="6" id="KW-0460">Magnesium</keyword>
<dbReference type="SUPFAM" id="SSF52540">
    <property type="entry name" value="P-loop containing nucleoside triphosphate hydrolases"/>
    <property type="match status" value="1"/>
</dbReference>
<comment type="cofactor">
    <cofactor evidence="6">
        <name>K(+)</name>
        <dbReference type="ChEBI" id="CHEBI:29103"/>
    </cofactor>
    <text evidence="6">Binds 1 potassium ion per subunit.</text>
</comment>
<dbReference type="KEGG" id="gtl:EP073_00700"/>
<feature type="binding site" evidence="6">
    <location>
        <begin position="226"/>
        <end position="231"/>
    </location>
    <ligand>
        <name>GTP</name>
        <dbReference type="ChEBI" id="CHEBI:37565"/>
    </ligand>
</feature>
<feature type="binding site" evidence="6">
    <location>
        <position position="251"/>
    </location>
    <ligand>
        <name>Mg(2+)</name>
        <dbReference type="ChEBI" id="CHEBI:18420"/>
    </ligand>
</feature>
<feature type="domain" description="TrmE-type G" evidence="8">
    <location>
        <begin position="216"/>
        <end position="365"/>
    </location>
</feature>
<dbReference type="GO" id="GO:0003924">
    <property type="term" value="F:GTPase activity"/>
    <property type="evidence" value="ECO:0007669"/>
    <property type="project" value="UniProtKB-UniRule"/>
</dbReference>
<feature type="binding site" evidence="6">
    <location>
        <begin position="270"/>
        <end position="273"/>
    </location>
    <ligand>
        <name>GTP</name>
        <dbReference type="ChEBI" id="CHEBI:37565"/>
    </ligand>
</feature>
<evidence type="ECO:0000256" key="6">
    <source>
        <dbReference type="HAMAP-Rule" id="MF_00379"/>
    </source>
</evidence>
<dbReference type="PROSITE" id="PS51709">
    <property type="entry name" value="G_TRME"/>
    <property type="match status" value="1"/>
</dbReference>
<feature type="binding site" evidence="6">
    <location>
        <position position="226"/>
    </location>
    <ligand>
        <name>K(+)</name>
        <dbReference type="ChEBI" id="CHEBI:29103"/>
    </ligand>
</feature>
<dbReference type="InterPro" id="IPR005225">
    <property type="entry name" value="Small_GTP-bd"/>
</dbReference>
<dbReference type="AlphaFoldDB" id="A0A410JV92"/>
<dbReference type="RefSeq" id="WP_128465258.1">
    <property type="nucleotide sequence ID" value="NZ_CP035108.1"/>
</dbReference>
<dbReference type="EMBL" id="CP035108">
    <property type="protein sequence ID" value="QAR31971.1"/>
    <property type="molecule type" value="Genomic_DNA"/>
</dbReference>
<feature type="binding site" evidence="6">
    <location>
        <position position="20"/>
    </location>
    <ligand>
        <name>(6S)-5-formyl-5,6,7,8-tetrahydrofolate</name>
        <dbReference type="ChEBI" id="CHEBI:57457"/>
    </ligand>
</feature>
<dbReference type="GO" id="GO:0030488">
    <property type="term" value="P:tRNA methylation"/>
    <property type="evidence" value="ECO:0007669"/>
    <property type="project" value="TreeGrafter"/>
</dbReference>
<evidence type="ECO:0000256" key="3">
    <source>
        <dbReference type="ARBA" id="ARBA00022741"/>
    </source>
</evidence>
<dbReference type="GO" id="GO:0046872">
    <property type="term" value="F:metal ion binding"/>
    <property type="evidence" value="ECO:0007669"/>
    <property type="project" value="UniProtKB-KW"/>
</dbReference>
<dbReference type="NCBIfam" id="TIGR00231">
    <property type="entry name" value="small_GTP"/>
    <property type="match status" value="1"/>
</dbReference>
<keyword evidence="3 6" id="KW-0547">Nucleotide-binding</keyword>
<dbReference type="InterPro" id="IPR025867">
    <property type="entry name" value="MnmE_helical"/>
</dbReference>
<evidence type="ECO:0000256" key="2">
    <source>
        <dbReference type="ARBA" id="ARBA00022694"/>
    </source>
</evidence>
<dbReference type="EC" id="3.6.-.-" evidence="6"/>
<evidence type="ECO:0000259" key="8">
    <source>
        <dbReference type="PROSITE" id="PS51709"/>
    </source>
</evidence>
<feature type="binding site" evidence="6">
    <location>
        <position position="81"/>
    </location>
    <ligand>
        <name>(6S)-5-formyl-5,6,7,8-tetrahydrofolate</name>
        <dbReference type="ChEBI" id="CHEBI:57457"/>
    </ligand>
</feature>
<comment type="caution">
    <text evidence="6">Lacks conserved residue(s) required for the propagation of feature annotation.</text>
</comment>
<dbReference type="InterPro" id="IPR031168">
    <property type="entry name" value="G_TrmE"/>
</dbReference>
<comment type="subcellular location">
    <subcellularLocation>
        <location evidence="6">Cytoplasm</location>
    </subcellularLocation>
</comment>
<dbReference type="Pfam" id="PF01926">
    <property type="entry name" value="MMR_HSR1"/>
    <property type="match status" value="1"/>
</dbReference>
<gene>
    <name evidence="6 9" type="primary">mnmE</name>
    <name evidence="6" type="synonym">trmE</name>
    <name evidence="9" type="ORF">EP073_00700</name>
</gene>
<feature type="binding site" evidence="6">
    <location>
        <position position="245"/>
    </location>
    <ligand>
        <name>K(+)</name>
        <dbReference type="ChEBI" id="CHEBI:29103"/>
    </ligand>
</feature>
<dbReference type="InterPro" id="IPR004520">
    <property type="entry name" value="GTPase_MnmE"/>
</dbReference>